<organism evidence="2 3">
    <name type="scientific">Stagnihabitans tardus</name>
    <dbReference type="NCBI Taxonomy" id="2699202"/>
    <lineage>
        <taxon>Bacteria</taxon>
        <taxon>Pseudomonadati</taxon>
        <taxon>Pseudomonadota</taxon>
        <taxon>Alphaproteobacteria</taxon>
        <taxon>Rhodobacterales</taxon>
        <taxon>Paracoccaceae</taxon>
        <taxon>Stagnihabitans</taxon>
    </lineage>
</organism>
<sequence>MSQEWVTAMIWGGAFVTLTGVFGLLQCGRLSMKAKTLADAEARALMERVIRLNLASMGLAVLGLMLVVAGLFLR</sequence>
<reference evidence="2" key="1">
    <citation type="submission" date="2020-01" db="EMBL/GenBank/DDBJ databases">
        <authorList>
            <person name="Chen W.-M."/>
        </authorList>
    </citation>
    <scope>NUCLEOTIDE SEQUENCE</scope>
    <source>
        <strain evidence="2">CYK-10</strain>
    </source>
</reference>
<dbReference type="Proteomes" id="UP001193501">
    <property type="component" value="Unassembled WGS sequence"/>
</dbReference>
<protein>
    <submittedName>
        <fullName evidence="2">Uncharacterized protein</fullName>
    </submittedName>
</protein>
<gene>
    <name evidence="2" type="ORF">GV832_01015</name>
</gene>
<evidence type="ECO:0000256" key="1">
    <source>
        <dbReference type="SAM" id="Phobius"/>
    </source>
</evidence>
<name>A0AAE4Y6R4_9RHOB</name>
<keyword evidence="1" id="KW-1133">Transmembrane helix</keyword>
<comment type="caution">
    <text evidence="2">The sequence shown here is derived from an EMBL/GenBank/DDBJ whole genome shotgun (WGS) entry which is preliminary data.</text>
</comment>
<dbReference type="EMBL" id="JAABNR010000001">
    <property type="protein sequence ID" value="NBZ86147.1"/>
    <property type="molecule type" value="Genomic_DNA"/>
</dbReference>
<evidence type="ECO:0000313" key="3">
    <source>
        <dbReference type="Proteomes" id="UP001193501"/>
    </source>
</evidence>
<keyword evidence="3" id="KW-1185">Reference proteome</keyword>
<keyword evidence="1" id="KW-0812">Transmembrane</keyword>
<feature type="transmembrane region" description="Helical" evidence="1">
    <location>
        <begin position="6"/>
        <end position="25"/>
    </location>
</feature>
<evidence type="ECO:0000313" key="2">
    <source>
        <dbReference type="EMBL" id="NBZ86147.1"/>
    </source>
</evidence>
<accession>A0AAE4Y6R4</accession>
<dbReference type="AlphaFoldDB" id="A0AAE4Y6R4"/>
<keyword evidence="1" id="KW-0472">Membrane</keyword>
<feature type="transmembrane region" description="Helical" evidence="1">
    <location>
        <begin position="52"/>
        <end position="73"/>
    </location>
</feature>
<dbReference type="RefSeq" id="WP_168772947.1">
    <property type="nucleotide sequence ID" value="NZ_JAABNR010000001.1"/>
</dbReference>
<proteinExistence type="predicted"/>